<keyword evidence="12" id="KW-1185">Reference proteome</keyword>
<feature type="compositionally biased region" description="Low complexity" evidence="9">
    <location>
        <begin position="448"/>
        <end position="463"/>
    </location>
</feature>
<evidence type="ECO:0000313" key="11">
    <source>
        <dbReference type="EMBL" id="KAF2859924.1"/>
    </source>
</evidence>
<feature type="region of interest" description="Disordered" evidence="9">
    <location>
        <begin position="1"/>
        <end position="112"/>
    </location>
</feature>
<reference evidence="11" key="1">
    <citation type="journal article" date="2020" name="Stud. Mycol.">
        <title>101 Dothideomycetes genomes: a test case for predicting lifestyles and emergence of pathogens.</title>
        <authorList>
            <person name="Haridas S."/>
            <person name="Albert R."/>
            <person name="Binder M."/>
            <person name="Bloem J."/>
            <person name="Labutti K."/>
            <person name="Salamov A."/>
            <person name="Andreopoulos B."/>
            <person name="Baker S."/>
            <person name="Barry K."/>
            <person name="Bills G."/>
            <person name="Bluhm B."/>
            <person name="Cannon C."/>
            <person name="Castanera R."/>
            <person name="Culley D."/>
            <person name="Daum C."/>
            <person name="Ezra D."/>
            <person name="Gonzalez J."/>
            <person name="Henrissat B."/>
            <person name="Kuo A."/>
            <person name="Liang C."/>
            <person name="Lipzen A."/>
            <person name="Lutzoni F."/>
            <person name="Magnuson J."/>
            <person name="Mondo S."/>
            <person name="Nolan M."/>
            <person name="Ohm R."/>
            <person name="Pangilinan J."/>
            <person name="Park H.-J."/>
            <person name="Ramirez L."/>
            <person name="Alfaro M."/>
            <person name="Sun H."/>
            <person name="Tritt A."/>
            <person name="Yoshinaga Y."/>
            <person name="Zwiers L.-H."/>
            <person name="Turgeon B."/>
            <person name="Goodwin S."/>
            <person name="Spatafora J."/>
            <person name="Crous P."/>
            <person name="Grigoriev I."/>
        </authorList>
    </citation>
    <scope>NUCLEOTIDE SEQUENCE</scope>
    <source>
        <strain evidence="11">CBS 480.64</strain>
    </source>
</reference>
<organism evidence="11 12">
    <name type="scientific">Piedraia hortae CBS 480.64</name>
    <dbReference type="NCBI Taxonomy" id="1314780"/>
    <lineage>
        <taxon>Eukaryota</taxon>
        <taxon>Fungi</taxon>
        <taxon>Dikarya</taxon>
        <taxon>Ascomycota</taxon>
        <taxon>Pezizomycotina</taxon>
        <taxon>Dothideomycetes</taxon>
        <taxon>Dothideomycetidae</taxon>
        <taxon>Capnodiales</taxon>
        <taxon>Piedraiaceae</taxon>
        <taxon>Piedraia</taxon>
    </lineage>
</organism>
<evidence type="ECO:0000256" key="3">
    <source>
        <dbReference type="ARBA" id="ARBA00022679"/>
    </source>
</evidence>
<dbReference type="OrthoDB" id="9977870at2759"/>
<dbReference type="PROSITE" id="PS00518">
    <property type="entry name" value="ZF_RING_1"/>
    <property type="match status" value="1"/>
</dbReference>
<feature type="compositionally biased region" description="Basic and acidic residues" evidence="9">
    <location>
        <begin position="32"/>
        <end position="46"/>
    </location>
</feature>
<dbReference type="InterPro" id="IPR044066">
    <property type="entry name" value="TRIAD_supradom"/>
</dbReference>
<protein>
    <recommendedName>
        <fullName evidence="2">RBR-type E3 ubiquitin transferase</fullName>
        <ecNumber evidence="2">2.3.2.31</ecNumber>
    </recommendedName>
</protein>
<gene>
    <name evidence="11" type="ORF">K470DRAFT_258450</name>
</gene>
<dbReference type="GO" id="GO:0008270">
    <property type="term" value="F:zinc ion binding"/>
    <property type="evidence" value="ECO:0007669"/>
    <property type="project" value="UniProtKB-KW"/>
</dbReference>
<comment type="catalytic activity">
    <reaction evidence="1">
        <text>[E2 ubiquitin-conjugating enzyme]-S-ubiquitinyl-L-cysteine + [acceptor protein]-L-lysine = [E2 ubiquitin-conjugating enzyme]-L-cysteine + [acceptor protein]-N(6)-ubiquitinyl-L-lysine.</text>
        <dbReference type="EC" id="2.3.2.31"/>
    </reaction>
</comment>
<feature type="region of interest" description="Disordered" evidence="9">
    <location>
        <begin position="139"/>
        <end position="178"/>
    </location>
</feature>
<dbReference type="InterPro" id="IPR017907">
    <property type="entry name" value="Znf_RING_CS"/>
</dbReference>
<dbReference type="CDD" id="cd22584">
    <property type="entry name" value="Rcat_RBR_unk"/>
    <property type="match status" value="1"/>
</dbReference>
<keyword evidence="6" id="KW-0863">Zinc-finger</keyword>
<feature type="domain" description="RING-type" evidence="10">
    <location>
        <begin position="186"/>
        <end position="382"/>
    </location>
</feature>
<evidence type="ECO:0000256" key="7">
    <source>
        <dbReference type="ARBA" id="ARBA00022786"/>
    </source>
</evidence>
<keyword evidence="8" id="KW-0862">Zinc</keyword>
<feature type="region of interest" description="Disordered" evidence="9">
    <location>
        <begin position="495"/>
        <end position="542"/>
    </location>
</feature>
<name>A0A6A7BXI9_9PEZI</name>
<keyword evidence="7" id="KW-0833">Ubl conjugation pathway</keyword>
<dbReference type="EMBL" id="MU005987">
    <property type="protein sequence ID" value="KAF2859924.1"/>
    <property type="molecule type" value="Genomic_DNA"/>
</dbReference>
<dbReference type="Pfam" id="PF01485">
    <property type="entry name" value="IBR"/>
    <property type="match status" value="2"/>
</dbReference>
<proteinExistence type="predicted"/>
<dbReference type="PANTHER" id="PTHR11685">
    <property type="entry name" value="RBR FAMILY RING FINGER AND IBR DOMAIN-CONTAINING"/>
    <property type="match status" value="1"/>
</dbReference>
<evidence type="ECO:0000256" key="2">
    <source>
        <dbReference type="ARBA" id="ARBA00012251"/>
    </source>
</evidence>
<keyword evidence="3" id="KW-0808">Transferase</keyword>
<dbReference type="InterPro" id="IPR031127">
    <property type="entry name" value="E3_UB_ligase_RBR"/>
</dbReference>
<evidence type="ECO:0000313" key="12">
    <source>
        <dbReference type="Proteomes" id="UP000799421"/>
    </source>
</evidence>
<accession>A0A6A7BXI9</accession>
<evidence type="ECO:0000256" key="4">
    <source>
        <dbReference type="ARBA" id="ARBA00022723"/>
    </source>
</evidence>
<dbReference type="CDD" id="cd20335">
    <property type="entry name" value="BRcat_RBR"/>
    <property type="match status" value="1"/>
</dbReference>
<dbReference type="EC" id="2.3.2.31" evidence="2"/>
<evidence type="ECO:0000256" key="9">
    <source>
        <dbReference type="SAM" id="MobiDB-lite"/>
    </source>
</evidence>
<dbReference type="AlphaFoldDB" id="A0A6A7BXI9"/>
<feature type="compositionally biased region" description="Basic residues" evidence="9">
    <location>
        <begin position="9"/>
        <end position="31"/>
    </location>
</feature>
<evidence type="ECO:0000256" key="1">
    <source>
        <dbReference type="ARBA" id="ARBA00001798"/>
    </source>
</evidence>
<dbReference type="GO" id="GO:0016567">
    <property type="term" value="P:protein ubiquitination"/>
    <property type="evidence" value="ECO:0007669"/>
    <property type="project" value="InterPro"/>
</dbReference>
<sequence length="542" mass="61887">MPGSDRHSTRSGHSHRSSHSRKSSHSHRRHRSDKDEARTPDVEEVRRKRAAYFDSPRKERDEGSVRTRSTKSSRSDGEKRKHHRRSSQDKERRRSADYVYAPREERKLSGHHARSVSLSNITEAEVTPDDSISVVATQRARAARKPRPMPQKLQTVDEEPSPRKPARPTGFLGFFRRNPPPERPVRLVSCLTCGGDDIPAHKSAKLECGHRMCHPCLKRIFELSTKDPAHMPPRCCGDAHIPLKHVDKLFDTRFKMLWNRKYQEYHTANRVYCCSPQCGQWIRPVHYHRDSHGRQYARCPHCKTKVCTLCNSKLHKGDCPKDPEIAALIAQAKEQGWQRCFNCHSIVELKEGCNHMTCRCKAEFCMLCGTKWKGCDCPWFDYSTLPAPEGGLQGLYRRFMPQQQPRETVRVLDEERERQERLDEELARRLQAAALERDAASRARAHRPNSSPRASAPSVAPSVRAPGLETYGIGNAAPHFMNENFVQRQVAMSSVGDGNFGRRGERTSARRKSQMPKQNGGDNGLAPNFLGDESVLNFGRRR</sequence>
<dbReference type="GO" id="GO:0061630">
    <property type="term" value="F:ubiquitin protein ligase activity"/>
    <property type="evidence" value="ECO:0007669"/>
    <property type="project" value="UniProtKB-EC"/>
</dbReference>
<feature type="compositionally biased region" description="Basic and acidic residues" evidence="9">
    <location>
        <begin position="86"/>
        <end position="108"/>
    </location>
</feature>
<keyword evidence="5" id="KW-0677">Repeat</keyword>
<dbReference type="PROSITE" id="PS51873">
    <property type="entry name" value="TRIAD"/>
    <property type="match status" value="1"/>
</dbReference>
<feature type="compositionally biased region" description="Basic and acidic residues" evidence="9">
    <location>
        <begin position="55"/>
        <end position="65"/>
    </location>
</feature>
<evidence type="ECO:0000256" key="5">
    <source>
        <dbReference type="ARBA" id="ARBA00022737"/>
    </source>
</evidence>
<evidence type="ECO:0000259" key="10">
    <source>
        <dbReference type="PROSITE" id="PS51873"/>
    </source>
</evidence>
<evidence type="ECO:0000256" key="8">
    <source>
        <dbReference type="ARBA" id="ARBA00022833"/>
    </source>
</evidence>
<dbReference type="Gene3D" id="1.20.120.1750">
    <property type="match status" value="1"/>
</dbReference>
<evidence type="ECO:0000256" key="6">
    <source>
        <dbReference type="ARBA" id="ARBA00022771"/>
    </source>
</evidence>
<keyword evidence="4" id="KW-0479">Metal-binding</keyword>
<dbReference type="SUPFAM" id="SSF57850">
    <property type="entry name" value="RING/U-box"/>
    <property type="match status" value="1"/>
</dbReference>
<feature type="region of interest" description="Disordered" evidence="9">
    <location>
        <begin position="435"/>
        <end position="463"/>
    </location>
</feature>
<dbReference type="Proteomes" id="UP000799421">
    <property type="component" value="Unassembled WGS sequence"/>
</dbReference>
<dbReference type="InterPro" id="IPR002867">
    <property type="entry name" value="IBR_dom"/>
</dbReference>